<sequence>MSKTVRSKERTALNEILAQLTSEERINAEFGSSKYPEAFISLSLYFPLSRPETAGEKMI</sequence>
<organism evidence="1">
    <name type="scientific">bioreactor metagenome</name>
    <dbReference type="NCBI Taxonomy" id="1076179"/>
    <lineage>
        <taxon>unclassified sequences</taxon>
        <taxon>metagenomes</taxon>
        <taxon>ecological metagenomes</taxon>
    </lineage>
</organism>
<gene>
    <name evidence="1" type="ORF">SDC9_187115</name>
</gene>
<dbReference type="EMBL" id="VSSQ01095488">
    <property type="protein sequence ID" value="MPN39587.1"/>
    <property type="molecule type" value="Genomic_DNA"/>
</dbReference>
<comment type="caution">
    <text evidence="1">The sequence shown here is derived from an EMBL/GenBank/DDBJ whole genome shotgun (WGS) entry which is preliminary data.</text>
</comment>
<dbReference type="AlphaFoldDB" id="A0A645HKS5"/>
<accession>A0A645HKS5</accession>
<protein>
    <submittedName>
        <fullName evidence="1">Uncharacterized protein</fullName>
    </submittedName>
</protein>
<evidence type="ECO:0000313" key="1">
    <source>
        <dbReference type="EMBL" id="MPN39587.1"/>
    </source>
</evidence>
<proteinExistence type="predicted"/>
<reference evidence="1" key="1">
    <citation type="submission" date="2019-08" db="EMBL/GenBank/DDBJ databases">
        <authorList>
            <person name="Kucharzyk K."/>
            <person name="Murdoch R.W."/>
            <person name="Higgins S."/>
            <person name="Loffler F."/>
        </authorList>
    </citation>
    <scope>NUCLEOTIDE SEQUENCE</scope>
</reference>
<name>A0A645HKS5_9ZZZZ</name>